<gene>
    <name evidence="1" type="ORF">A4U43_C07F10050</name>
</gene>
<keyword evidence="2" id="KW-1185">Reference proteome</keyword>
<accession>A0A5P1EFX3</accession>
<evidence type="ECO:0000313" key="2">
    <source>
        <dbReference type="Proteomes" id="UP000243459"/>
    </source>
</evidence>
<evidence type="ECO:0000313" key="1">
    <source>
        <dbReference type="EMBL" id="ONK62970.1"/>
    </source>
</evidence>
<protein>
    <submittedName>
        <fullName evidence="1">Uncharacterized protein</fullName>
    </submittedName>
</protein>
<organism evidence="1 2">
    <name type="scientific">Asparagus officinalis</name>
    <name type="common">Garden asparagus</name>
    <dbReference type="NCBI Taxonomy" id="4686"/>
    <lineage>
        <taxon>Eukaryota</taxon>
        <taxon>Viridiplantae</taxon>
        <taxon>Streptophyta</taxon>
        <taxon>Embryophyta</taxon>
        <taxon>Tracheophyta</taxon>
        <taxon>Spermatophyta</taxon>
        <taxon>Magnoliopsida</taxon>
        <taxon>Liliopsida</taxon>
        <taxon>Asparagales</taxon>
        <taxon>Asparagaceae</taxon>
        <taxon>Asparagoideae</taxon>
        <taxon>Asparagus</taxon>
    </lineage>
</organism>
<name>A0A5P1EFX3_ASPOF</name>
<sequence>MCSWGGGSRFPPISRVRARVLTQNDDLEVVLESTLASRWNGIACGGQRSEQSMTFGAPLILEESNSDDEYNSVHGVRNSSACNANANQMLQYENASCFVDSITMCKFEEFCGEGFTRRKRVLESYRSFKHLKDEKSQENNLKNITTAYCQVTKSTVVRLSYKRRSCEMEGGDQFYDEIETIRGYTMDFVVPLRERLKIMAGLVNPEELDLNSAESFNHTMRSQCYLAPNTTFTRVKTTLKLTWIYIGSAIYRERVLIHFMST</sequence>
<dbReference type="Proteomes" id="UP000243459">
    <property type="component" value="Chromosome 7"/>
</dbReference>
<proteinExistence type="predicted"/>
<reference evidence="2" key="1">
    <citation type="journal article" date="2017" name="Nat. Commun.">
        <title>The asparagus genome sheds light on the origin and evolution of a young Y chromosome.</title>
        <authorList>
            <person name="Harkess A."/>
            <person name="Zhou J."/>
            <person name="Xu C."/>
            <person name="Bowers J.E."/>
            <person name="Van der Hulst R."/>
            <person name="Ayyampalayam S."/>
            <person name="Mercati F."/>
            <person name="Riccardi P."/>
            <person name="McKain M.R."/>
            <person name="Kakrana A."/>
            <person name="Tang H."/>
            <person name="Ray J."/>
            <person name="Groenendijk J."/>
            <person name="Arikit S."/>
            <person name="Mathioni S.M."/>
            <person name="Nakano M."/>
            <person name="Shan H."/>
            <person name="Telgmann-Rauber A."/>
            <person name="Kanno A."/>
            <person name="Yue Z."/>
            <person name="Chen H."/>
            <person name="Li W."/>
            <person name="Chen Y."/>
            <person name="Xu X."/>
            <person name="Zhang Y."/>
            <person name="Luo S."/>
            <person name="Chen H."/>
            <person name="Gao J."/>
            <person name="Mao Z."/>
            <person name="Pires J.C."/>
            <person name="Luo M."/>
            <person name="Kudrna D."/>
            <person name="Wing R.A."/>
            <person name="Meyers B.C."/>
            <person name="Yi K."/>
            <person name="Kong H."/>
            <person name="Lavrijsen P."/>
            <person name="Sunseri F."/>
            <person name="Falavigna A."/>
            <person name="Ye Y."/>
            <person name="Leebens-Mack J.H."/>
            <person name="Chen G."/>
        </authorList>
    </citation>
    <scope>NUCLEOTIDE SEQUENCE [LARGE SCALE GENOMIC DNA]</scope>
    <source>
        <strain evidence="2">cv. DH0086</strain>
    </source>
</reference>
<dbReference type="PANTHER" id="PTHR31558">
    <property type="entry name" value="CW14 PROTEIN"/>
    <property type="match status" value="1"/>
</dbReference>
<dbReference type="EMBL" id="CM007387">
    <property type="protein sequence ID" value="ONK62970.1"/>
    <property type="molecule type" value="Genomic_DNA"/>
</dbReference>
<dbReference type="AlphaFoldDB" id="A0A5P1EFX3"/>
<dbReference type="Gramene" id="ONK62970">
    <property type="protein sequence ID" value="ONK62970"/>
    <property type="gene ID" value="A4U43_C07F10050"/>
</dbReference>
<dbReference type="PANTHER" id="PTHR31558:SF40">
    <property type="entry name" value="EXPRESSED PROTEIN"/>
    <property type="match status" value="1"/>
</dbReference>